<evidence type="ECO:0000313" key="20">
    <source>
        <dbReference type="Proteomes" id="UP000247454"/>
    </source>
</evidence>
<feature type="binding site" evidence="11">
    <location>
        <position position="276"/>
    </location>
    <ligand>
        <name>acetyl-CoA</name>
        <dbReference type="ChEBI" id="CHEBI:57288"/>
    </ligand>
</feature>
<dbReference type="PANTHER" id="PTHR42739:SF1">
    <property type="entry name" value="MALATE SYNTHASE G"/>
    <property type="match status" value="1"/>
</dbReference>
<dbReference type="NCBIfam" id="TIGR01345">
    <property type="entry name" value="malate_syn_G"/>
    <property type="match status" value="1"/>
</dbReference>
<comment type="caution">
    <text evidence="11">Lacks conserved residue(s) required for the propagation of feature annotation.</text>
</comment>
<feature type="binding site" evidence="11">
    <location>
        <position position="118"/>
    </location>
    <ligand>
        <name>acetyl-CoA</name>
        <dbReference type="ChEBI" id="CHEBI:57288"/>
    </ligand>
</feature>
<evidence type="ECO:0000256" key="5">
    <source>
        <dbReference type="ARBA" id="ARBA00022679"/>
    </source>
</evidence>
<feature type="binding site" evidence="11">
    <location>
        <position position="432"/>
    </location>
    <ligand>
        <name>glyoxylate</name>
        <dbReference type="ChEBI" id="CHEBI:36655"/>
    </ligand>
</feature>
<comment type="catalytic activity">
    <reaction evidence="9 11 14">
        <text>glyoxylate + acetyl-CoA + H2O = (S)-malate + CoA + H(+)</text>
        <dbReference type="Rhea" id="RHEA:18181"/>
        <dbReference type="ChEBI" id="CHEBI:15377"/>
        <dbReference type="ChEBI" id="CHEBI:15378"/>
        <dbReference type="ChEBI" id="CHEBI:15589"/>
        <dbReference type="ChEBI" id="CHEBI:36655"/>
        <dbReference type="ChEBI" id="CHEBI:57287"/>
        <dbReference type="ChEBI" id="CHEBI:57288"/>
        <dbReference type="EC" id="2.3.3.9"/>
    </reaction>
</comment>
<dbReference type="GO" id="GO:0000287">
    <property type="term" value="F:magnesium ion binding"/>
    <property type="evidence" value="ECO:0007669"/>
    <property type="project" value="TreeGrafter"/>
</dbReference>
<keyword evidence="7 11" id="KW-0460">Magnesium</keyword>
<dbReference type="Proteomes" id="UP000247454">
    <property type="component" value="Unassembled WGS sequence"/>
</dbReference>
<feature type="binding site" evidence="11">
    <location>
        <position position="460"/>
    </location>
    <ligand>
        <name>Mg(2+)</name>
        <dbReference type="ChEBI" id="CHEBI:18420"/>
    </ligand>
</feature>
<feature type="domain" description="Malate synthase C-terminal" evidence="18">
    <location>
        <begin position="592"/>
        <end position="690"/>
    </location>
</feature>
<dbReference type="Gene3D" id="1.20.1220.12">
    <property type="entry name" value="Malate synthase, domain III"/>
    <property type="match status" value="1"/>
</dbReference>
<keyword evidence="8 11" id="KW-0558">Oxidation</keyword>
<dbReference type="NCBIfam" id="NF002825">
    <property type="entry name" value="PRK02999.1"/>
    <property type="match status" value="1"/>
</dbReference>
<feature type="binding site" evidence="11">
    <location>
        <position position="313"/>
    </location>
    <ligand>
        <name>acetyl-CoA</name>
        <dbReference type="ChEBI" id="CHEBI:57288"/>
    </ligand>
</feature>
<name>A0A318T2K6_9HYPH</name>
<feature type="binding site" evidence="11">
    <location>
        <position position="432"/>
    </location>
    <ligand>
        <name>Mg(2+)</name>
        <dbReference type="ChEBI" id="CHEBI:18420"/>
    </ligand>
</feature>
<evidence type="ECO:0000256" key="8">
    <source>
        <dbReference type="ARBA" id="ARBA00023097"/>
    </source>
</evidence>
<comment type="function">
    <text evidence="10 11">Involved in the glycolate utilization. Catalyzes the condensation and subsequent hydrolysis of acetyl-coenzyme A (acetyl-CoA) and glyoxylate to form malate and CoA.</text>
</comment>
<evidence type="ECO:0000256" key="13">
    <source>
        <dbReference type="PIRSR" id="PIRSR601465-50"/>
    </source>
</evidence>
<dbReference type="GO" id="GO:0004474">
    <property type="term" value="F:malate synthase activity"/>
    <property type="evidence" value="ECO:0007669"/>
    <property type="project" value="UniProtKB-UniRule"/>
</dbReference>
<comment type="caution">
    <text evidence="19">The sequence shown here is derived from an EMBL/GenBank/DDBJ whole genome shotgun (WGS) entry which is preliminary data.</text>
</comment>
<keyword evidence="20" id="KW-1185">Reference proteome</keyword>
<accession>A0A318T2K6</accession>
<dbReference type="InterPro" id="IPR006253">
    <property type="entry name" value="Malate_synthG"/>
</dbReference>
<dbReference type="EC" id="2.3.3.9" evidence="11 12"/>
<dbReference type="InterPro" id="IPR044856">
    <property type="entry name" value="Malate_synth_C_sf"/>
</dbReference>
<dbReference type="Pfam" id="PF01274">
    <property type="entry name" value="MS_TIM-barrel"/>
    <property type="match status" value="1"/>
</dbReference>
<feature type="active site" description="Proton donor" evidence="11 13">
    <location>
        <position position="631"/>
    </location>
</feature>
<dbReference type="AlphaFoldDB" id="A0A318T2K6"/>
<evidence type="ECO:0000256" key="2">
    <source>
        <dbReference type="ARBA" id="ARBA00022435"/>
    </source>
</evidence>
<dbReference type="FunFam" id="3.20.20.360:FF:000002">
    <property type="entry name" value="Malate synthase G"/>
    <property type="match status" value="1"/>
</dbReference>
<evidence type="ECO:0000313" key="19">
    <source>
        <dbReference type="EMBL" id="PYE88748.1"/>
    </source>
</evidence>
<evidence type="ECO:0000259" key="18">
    <source>
        <dbReference type="Pfam" id="PF20659"/>
    </source>
</evidence>
<dbReference type="SUPFAM" id="SSF51645">
    <property type="entry name" value="Malate synthase G"/>
    <property type="match status" value="1"/>
</dbReference>
<dbReference type="InterPro" id="IPR001465">
    <property type="entry name" value="Malate_synthase_TIM"/>
</dbReference>
<keyword evidence="4 11" id="KW-0816">Tricarboxylic acid cycle</keyword>
<dbReference type="GO" id="GO:0006099">
    <property type="term" value="P:tricarboxylic acid cycle"/>
    <property type="evidence" value="ECO:0007669"/>
    <property type="project" value="UniProtKB-KW"/>
</dbReference>
<sequence>MSARIEIDGLKVANELYDFINNEAIPGTGVEPAAFWSGFAEIVADLAPKNRELLAKRDAFQAKIDDWYKAKRETGFTQDEYQAFLKEIGYLLPEGEKFSVSTANVDLEIAVTAGPQLVVPVMNARYALNAANARWGSLYDALYGTDAISETDGAERGKGYNPKRGEKVIAWAKAFLDDSAPLESGKWADVTGITVEDGVLTLTLADGSTTRLMDIGQFAGYRGKPASPSAVLLVKNGIHSEIVIDAAHSIGKSDPAHIADVVLESALTTIQDCEDSIAAVDAEDKVAVYSNWLGLMKGDLEDTFEKGGNKITRRLNADRDYTAPNGAPLTLPGRSLMLIRNVGHLMTNPAILDADGNEVPEGIMDAAFTSLIALHDVGPNGRRKNSRAGSVYIVKPKMHGPEEVAFASELFARVEKLIGMKPNTLKMGIMDEERRTTINLKEAIRAARERVVFINTGFLDRTGDEIHTSMEAGPMIRKGDMKQAAWIGAYENWNVDIGLECGLSGHAQIGKGMWAMPDLMAAMLDQKIAHPKAGANTAWVPSPTAATLHATHYHKVDVAEVQEKLKSRPRAKLDDILSVPVASRPNWTPEDIQHELDNNAQGILGYVVRWVDQGVGCSKVPDINNVGLMEDRATLRISSQHIANWLHHGVVTESQVMETMKRMAAVVDKQNAGDPNYHPMAADYDNSVAFQAACDLVFKGREQPNGYTEPVLHARRLELKAKG</sequence>
<dbReference type="Pfam" id="PF20659">
    <property type="entry name" value="MS_C"/>
    <property type="match status" value="1"/>
</dbReference>
<evidence type="ECO:0000256" key="3">
    <source>
        <dbReference type="ARBA" id="ARBA00022490"/>
    </source>
</evidence>
<dbReference type="CDD" id="cd00728">
    <property type="entry name" value="malate_synt_G"/>
    <property type="match status" value="1"/>
</dbReference>
<dbReference type="UniPathway" id="UPA00703">
    <property type="reaction ID" value="UER00720"/>
</dbReference>
<reference evidence="19 20" key="1">
    <citation type="submission" date="2018-06" db="EMBL/GenBank/DDBJ databases">
        <title>Genomic Encyclopedia of Type Strains, Phase III (KMG-III): the genomes of soil and plant-associated and newly described type strains.</title>
        <authorList>
            <person name="Whitman W."/>
        </authorList>
    </citation>
    <scope>NUCLEOTIDE SEQUENCE [LARGE SCALE GENOMIC DNA]</scope>
    <source>
        <strain evidence="19 20">ORS 1419</strain>
    </source>
</reference>
<comment type="similarity">
    <text evidence="11 14">Belongs to the malate synthase family. GlcB subfamily.</text>
</comment>
<dbReference type="GO" id="GO:0006097">
    <property type="term" value="P:glyoxylate cycle"/>
    <property type="evidence" value="ECO:0007669"/>
    <property type="project" value="UniProtKB-UniRule"/>
</dbReference>
<dbReference type="Pfam" id="PF20658">
    <property type="entry name" value="MSG_insertion"/>
    <property type="match status" value="1"/>
</dbReference>
<evidence type="ECO:0000256" key="9">
    <source>
        <dbReference type="ARBA" id="ARBA00047918"/>
    </source>
</evidence>
<dbReference type="InterPro" id="IPR048357">
    <property type="entry name" value="MSG_insertion"/>
</dbReference>
<keyword evidence="3 11" id="KW-0963">Cytoplasm</keyword>
<feature type="binding site" evidence="11">
    <location>
        <begin position="125"/>
        <end position="126"/>
    </location>
    <ligand>
        <name>acetyl-CoA</name>
        <dbReference type="ChEBI" id="CHEBI:57288"/>
    </ligand>
</feature>
<comment type="subcellular location">
    <subcellularLocation>
        <location evidence="11 14">Cytoplasm</location>
    </subcellularLocation>
</comment>
<evidence type="ECO:0000259" key="15">
    <source>
        <dbReference type="Pfam" id="PF01274"/>
    </source>
</evidence>
<dbReference type="InterPro" id="IPR011076">
    <property type="entry name" value="Malate_synth_sf"/>
</dbReference>
<evidence type="ECO:0000256" key="1">
    <source>
        <dbReference type="ARBA" id="ARBA00001946"/>
    </source>
</evidence>
<comment type="pathway">
    <text evidence="11 14">Carbohydrate metabolism; glyoxylate cycle; (S)-malate from isocitrate: step 2/2.</text>
</comment>
<keyword evidence="2 11" id="KW-0329">Glyoxylate bypass</keyword>
<feature type="domain" description="Malate synthase TIM barrel" evidence="15">
    <location>
        <begin position="337"/>
        <end position="576"/>
    </location>
</feature>
<dbReference type="PANTHER" id="PTHR42739">
    <property type="entry name" value="MALATE SYNTHASE G"/>
    <property type="match status" value="1"/>
</dbReference>
<feature type="modified residue" description="Cysteine sulfenic acid (-SOH)" evidence="11">
    <location>
        <position position="617"/>
    </location>
</feature>
<proteinExistence type="inferred from homology"/>
<dbReference type="EMBL" id="QJTF01000006">
    <property type="protein sequence ID" value="PYE88748.1"/>
    <property type="molecule type" value="Genomic_DNA"/>
</dbReference>
<dbReference type="GO" id="GO:0005829">
    <property type="term" value="C:cytosol"/>
    <property type="evidence" value="ECO:0007669"/>
    <property type="project" value="TreeGrafter"/>
</dbReference>
<feature type="domain" description="Malate synthase N-terminal" evidence="16">
    <location>
        <begin position="16"/>
        <end position="67"/>
    </location>
</feature>
<dbReference type="InterPro" id="IPR048356">
    <property type="entry name" value="MS_N"/>
</dbReference>
<keyword evidence="6 11" id="KW-0479">Metal-binding</keyword>
<evidence type="ECO:0000259" key="16">
    <source>
        <dbReference type="Pfam" id="PF20656"/>
    </source>
</evidence>
<evidence type="ECO:0000256" key="4">
    <source>
        <dbReference type="ARBA" id="ARBA00022532"/>
    </source>
</evidence>
<dbReference type="Gene3D" id="3.20.20.360">
    <property type="entry name" value="Malate synthase, domain 3"/>
    <property type="match status" value="2"/>
</dbReference>
<comment type="subunit">
    <text evidence="11">Monomer.</text>
</comment>
<dbReference type="InterPro" id="IPR046363">
    <property type="entry name" value="MS_N_TIM-barrel_dom"/>
</dbReference>
<evidence type="ECO:0000256" key="12">
    <source>
        <dbReference type="NCBIfam" id="TIGR01345"/>
    </source>
</evidence>
<feature type="binding site" evidence="11">
    <location>
        <position position="541"/>
    </location>
    <ligand>
        <name>acetyl-CoA</name>
        <dbReference type="ChEBI" id="CHEBI:57288"/>
    </ligand>
</feature>
<evidence type="ECO:0000256" key="7">
    <source>
        <dbReference type="ARBA" id="ARBA00022842"/>
    </source>
</evidence>
<evidence type="ECO:0000256" key="10">
    <source>
        <dbReference type="ARBA" id="ARBA00054368"/>
    </source>
</evidence>
<feature type="binding site" evidence="11">
    <location>
        <position position="340"/>
    </location>
    <ligand>
        <name>glyoxylate</name>
        <dbReference type="ChEBI" id="CHEBI:36655"/>
    </ligand>
</feature>
<organism evidence="19 20">
    <name type="scientific">Phyllobacterium leguminum</name>
    <dbReference type="NCBI Taxonomy" id="314237"/>
    <lineage>
        <taxon>Bacteria</taxon>
        <taxon>Pseudomonadati</taxon>
        <taxon>Pseudomonadota</taxon>
        <taxon>Alphaproteobacteria</taxon>
        <taxon>Hyphomicrobiales</taxon>
        <taxon>Phyllobacteriaceae</taxon>
        <taxon>Phyllobacterium</taxon>
    </lineage>
</organism>
<feature type="domain" description="Malate synthase G alpha-beta insertion" evidence="17">
    <location>
        <begin position="160"/>
        <end position="234"/>
    </location>
</feature>
<gene>
    <name evidence="11" type="primary">glcB</name>
    <name evidence="19" type="ORF">C7477_106120</name>
</gene>
<keyword evidence="5 11" id="KW-0808">Transferase</keyword>
<feature type="binding site" evidence="11">
    <location>
        <begin position="457"/>
        <end position="460"/>
    </location>
    <ligand>
        <name>glyoxylate</name>
        <dbReference type="ChEBI" id="CHEBI:36655"/>
    </ligand>
</feature>
<dbReference type="GO" id="GO:0009436">
    <property type="term" value="P:glyoxylate catabolic process"/>
    <property type="evidence" value="ECO:0007669"/>
    <property type="project" value="TreeGrafter"/>
</dbReference>
<dbReference type="HAMAP" id="MF_00641">
    <property type="entry name" value="Malate_synth_G"/>
    <property type="match status" value="1"/>
</dbReference>
<dbReference type="RefSeq" id="WP_110750512.1">
    <property type="nucleotide sequence ID" value="NZ_QJTF01000006.1"/>
</dbReference>
<evidence type="ECO:0000259" key="17">
    <source>
        <dbReference type="Pfam" id="PF20658"/>
    </source>
</evidence>
<dbReference type="Pfam" id="PF20656">
    <property type="entry name" value="MS_N"/>
    <property type="match status" value="1"/>
</dbReference>
<evidence type="ECO:0000256" key="11">
    <source>
        <dbReference type="HAMAP-Rule" id="MF_00641"/>
    </source>
</evidence>
<dbReference type="InterPro" id="IPR048355">
    <property type="entry name" value="MS_C"/>
</dbReference>
<protein>
    <recommendedName>
        <fullName evidence="11 12">Malate synthase G</fullName>
        <ecNumber evidence="11 12">2.3.3.9</ecNumber>
    </recommendedName>
</protein>
<evidence type="ECO:0000256" key="14">
    <source>
        <dbReference type="RuleBase" id="RU003572"/>
    </source>
</evidence>
<feature type="active site" description="Proton acceptor" evidence="11 13">
    <location>
        <position position="340"/>
    </location>
</feature>
<comment type="cofactor">
    <cofactor evidence="1 11">
        <name>Mg(2+)</name>
        <dbReference type="ChEBI" id="CHEBI:18420"/>
    </cofactor>
</comment>
<evidence type="ECO:0000256" key="6">
    <source>
        <dbReference type="ARBA" id="ARBA00022723"/>
    </source>
</evidence>
<dbReference type="OrthoDB" id="9762054at2"/>